<dbReference type="CDD" id="cd00155">
    <property type="entry name" value="RasGEF"/>
    <property type="match status" value="1"/>
</dbReference>
<dbReference type="eggNOG" id="KOG3417">
    <property type="taxonomic scope" value="Eukaryota"/>
</dbReference>
<feature type="domain" description="Ras-GEF" evidence="3">
    <location>
        <begin position="91"/>
        <end position="331"/>
    </location>
</feature>
<dbReference type="PROSITE" id="PS00720">
    <property type="entry name" value="RASGEF"/>
    <property type="match status" value="1"/>
</dbReference>
<reference evidence="5 6" key="1">
    <citation type="journal article" date="2007" name="Science">
        <title>Sea anemone genome reveals ancestral eumetazoan gene repertoire and genomic organization.</title>
        <authorList>
            <person name="Putnam N.H."/>
            <person name="Srivastava M."/>
            <person name="Hellsten U."/>
            <person name="Dirks B."/>
            <person name="Chapman J."/>
            <person name="Salamov A."/>
            <person name="Terry A."/>
            <person name="Shapiro H."/>
            <person name="Lindquist E."/>
            <person name="Kapitonov V.V."/>
            <person name="Jurka J."/>
            <person name="Genikhovich G."/>
            <person name="Grigoriev I.V."/>
            <person name="Lucas S.M."/>
            <person name="Steele R.E."/>
            <person name="Finnerty J.R."/>
            <person name="Technau U."/>
            <person name="Martindale M.Q."/>
            <person name="Rokhsar D.S."/>
        </authorList>
    </citation>
    <scope>NUCLEOTIDE SEQUENCE [LARGE SCALE GENOMIC DNA]</scope>
    <source>
        <strain evidence="6">CH2 X CH6</strain>
    </source>
</reference>
<dbReference type="EMBL" id="DS469580">
    <property type="protein sequence ID" value="EDO41248.1"/>
    <property type="molecule type" value="Genomic_DNA"/>
</dbReference>
<evidence type="ECO:0000259" key="3">
    <source>
        <dbReference type="PROSITE" id="PS50009"/>
    </source>
</evidence>
<dbReference type="InterPro" id="IPR001895">
    <property type="entry name" value="RASGEF_cat_dom"/>
</dbReference>
<dbReference type="OMA" id="NDHIFAC"/>
<dbReference type="PROSITE" id="PS50212">
    <property type="entry name" value="RASGEF_NTER"/>
    <property type="match status" value="1"/>
</dbReference>
<dbReference type="PANTHER" id="PTHR23113:SF363">
    <property type="entry name" value="PROTEIN SON OF SEVENLESS"/>
    <property type="match status" value="1"/>
</dbReference>
<name>A7S505_NEMVE</name>
<dbReference type="AlphaFoldDB" id="A7S505"/>
<accession>A7S505</accession>
<dbReference type="SUPFAM" id="SSF48366">
    <property type="entry name" value="Ras GEF"/>
    <property type="match status" value="1"/>
</dbReference>
<dbReference type="GO" id="GO:0005085">
    <property type="term" value="F:guanyl-nucleotide exchange factor activity"/>
    <property type="evidence" value="ECO:0000318"/>
    <property type="project" value="GO_Central"/>
</dbReference>
<feature type="domain" description="N-terminal Ras-GEF" evidence="4">
    <location>
        <begin position="1"/>
        <end position="54"/>
    </location>
</feature>
<dbReference type="InParanoid" id="A7S505"/>
<evidence type="ECO:0000259" key="4">
    <source>
        <dbReference type="PROSITE" id="PS50212"/>
    </source>
</evidence>
<evidence type="ECO:0000256" key="1">
    <source>
        <dbReference type="ARBA" id="ARBA00022658"/>
    </source>
</evidence>
<evidence type="ECO:0000313" key="5">
    <source>
        <dbReference type="EMBL" id="EDO41248.1"/>
    </source>
</evidence>
<dbReference type="InterPro" id="IPR023578">
    <property type="entry name" value="Ras_GEF_dom_sf"/>
</dbReference>
<sequence length="364" mass="42829">RVLNGIRHWVDNHFYDFERDAQLLKKLQVFLEEVNGKAMRRWVESINKVIERKTSWDTGSMAPEITFERDPPQVEWHLAKDIEKFDILTLHPIEIARQLTLLESELYRAVRPSELVGSVWTKEDIKHLTSPNLLKMIHHTNKITVWFEKSIVEMSNLEERVAVLTRIIDILTVFQELNNFNGILEVVSALNSAPIFRLQHTFAELTGRRAQVLEEAKELSSDHYKKYIEKLRSINPPCVPFFGMYLTNILKTEEGNPDFLPNCPEGIINFSKRRKVAEITGEIQQYQNQPYCLRVEDSIREYLENLDPFNGRDDKEMEDYLYRSSLEIEPRNCEKLPKFVSTESYLIDIPLTRRNPTDRIFYPS</sequence>
<dbReference type="Gene3D" id="1.10.840.10">
    <property type="entry name" value="Ras guanine-nucleotide exchange factors catalytic domain"/>
    <property type="match status" value="2"/>
</dbReference>
<dbReference type="Proteomes" id="UP000001593">
    <property type="component" value="Unassembled WGS sequence"/>
</dbReference>
<dbReference type="InterPro" id="IPR019804">
    <property type="entry name" value="Ras_G-nucl-exch_fac_CS"/>
</dbReference>
<protein>
    <submittedName>
        <fullName evidence="5">Uncharacterized protein</fullName>
    </submittedName>
</protein>
<dbReference type="GO" id="GO:0005886">
    <property type="term" value="C:plasma membrane"/>
    <property type="evidence" value="ECO:0000318"/>
    <property type="project" value="GO_Central"/>
</dbReference>
<dbReference type="PhylomeDB" id="A7S505"/>
<dbReference type="HOGENOM" id="CLU_762032_0_0_1"/>
<gene>
    <name evidence="5" type="ORF">NEMVEDRAFT_v1g104769</name>
</gene>
<proteinExistence type="predicted"/>
<keyword evidence="6" id="KW-1185">Reference proteome</keyword>
<evidence type="ECO:0000313" key="6">
    <source>
        <dbReference type="Proteomes" id="UP000001593"/>
    </source>
</evidence>
<dbReference type="GO" id="GO:0007265">
    <property type="term" value="P:Ras protein signal transduction"/>
    <property type="evidence" value="ECO:0000318"/>
    <property type="project" value="GO_Central"/>
</dbReference>
<dbReference type="InterPro" id="IPR036964">
    <property type="entry name" value="RASGEF_cat_dom_sf"/>
</dbReference>
<feature type="non-terminal residue" evidence="5">
    <location>
        <position position="1"/>
    </location>
</feature>
<dbReference type="PANTHER" id="PTHR23113">
    <property type="entry name" value="GUANINE NUCLEOTIDE EXCHANGE FACTOR"/>
    <property type="match status" value="1"/>
</dbReference>
<organism evidence="5 6">
    <name type="scientific">Nematostella vectensis</name>
    <name type="common">Starlet sea anemone</name>
    <dbReference type="NCBI Taxonomy" id="45351"/>
    <lineage>
        <taxon>Eukaryota</taxon>
        <taxon>Metazoa</taxon>
        <taxon>Cnidaria</taxon>
        <taxon>Anthozoa</taxon>
        <taxon>Hexacorallia</taxon>
        <taxon>Actiniaria</taxon>
        <taxon>Edwardsiidae</taxon>
        <taxon>Nematostella</taxon>
    </lineage>
</organism>
<dbReference type="Pfam" id="PF00617">
    <property type="entry name" value="RasGEF"/>
    <property type="match status" value="1"/>
</dbReference>
<dbReference type="SMART" id="SM00147">
    <property type="entry name" value="RasGEF"/>
    <property type="match status" value="1"/>
</dbReference>
<dbReference type="InterPro" id="IPR000651">
    <property type="entry name" value="Ras-like_Gua-exchang_fac_N"/>
</dbReference>
<dbReference type="STRING" id="45351.A7S505"/>
<dbReference type="InterPro" id="IPR008937">
    <property type="entry name" value="Ras-like_GEF"/>
</dbReference>
<dbReference type="Gene3D" id="1.20.870.10">
    <property type="entry name" value="Son of sevenless (SoS) protein Chain: S domain 1"/>
    <property type="match status" value="1"/>
</dbReference>
<keyword evidence="1 2" id="KW-0344">Guanine-nucleotide releasing factor</keyword>
<dbReference type="PROSITE" id="PS50009">
    <property type="entry name" value="RASGEF_CAT"/>
    <property type="match status" value="1"/>
</dbReference>
<evidence type="ECO:0000256" key="2">
    <source>
        <dbReference type="PROSITE-ProRule" id="PRU00168"/>
    </source>
</evidence>